<dbReference type="SUPFAM" id="SSF69593">
    <property type="entry name" value="Glycerol-3-phosphate (1)-acyltransferase"/>
    <property type="match status" value="1"/>
</dbReference>
<dbReference type="Pfam" id="PF04028">
    <property type="entry name" value="DUF374"/>
    <property type="match status" value="1"/>
</dbReference>
<name>A0AAT9G8U0_9RICK</name>
<dbReference type="AlphaFoldDB" id="A0AAT9G8U0"/>
<gene>
    <name evidence="2" type="ORF">DMENIID0002_08990</name>
</gene>
<protein>
    <submittedName>
        <fullName evidence="2">Lysophospholipid acyltransferase family protein</fullName>
    </submittedName>
</protein>
<keyword evidence="2" id="KW-0808">Transferase</keyword>
<proteinExistence type="predicted"/>
<accession>A0AAT9G8U0</accession>
<dbReference type="EMBL" id="AP029170">
    <property type="protein sequence ID" value="BFD46253.1"/>
    <property type="molecule type" value="Genomic_DNA"/>
</dbReference>
<evidence type="ECO:0000313" key="2">
    <source>
        <dbReference type="EMBL" id="BFD46253.1"/>
    </source>
</evidence>
<feature type="domain" description="DUF374" evidence="1">
    <location>
        <begin position="82"/>
        <end position="146"/>
    </location>
</feature>
<organism evidence="2">
    <name type="scientific">Candidatus Tisiphia endosymbiont of Sergentomyia squamirostris</name>
    <dbReference type="NCBI Taxonomy" id="3113639"/>
    <lineage>
        <taxon>Bacteria</taxon>
        <taxon>Pseudomonadati</taxon>
        <taxon>Pseudomonadota</taxon>
        <taxon>Alphaproteobacteria</taxon>
        <taxon>Rickettsiales</taxon>
        <taxon>Rickettsiaceae</taxon>
        <taxon>Rickettsieae</taxon>
        <taxon>Candidatus Tisiphia</taxon>
    </lineage>
</organism>
<dbReference type="CDD" id="cd07983">
    <property type="entry name" value="LPLAT_DUF374-like"/>
    <property type="match status" value="1"/>
</dbReference>
<keyword evidence="2" id="KW-0012">Acyltransferase</keyword>
<dbReference type="InterPro" id="IPR007172">
    <property type="entry name" value="DUF374"/>
</dbReference>
<evidence type="ECO:0000259" key="1">
    <source>
        <dbReference type="Pfam" id="PF04028"/>
    </source>
</evidence>
<sequence>MFAYKKCLSSIKMIKKLLKKNNFALSVVTKLLYNYLRVVYFTCRWQFVFPDNYTKQQFLAEKGVIFALWHNRLALGPGIFAGHKDIHALISTHSDGKIISKIVHKFGFGVINGSTNRNSVTALKTIIKKLHSGSNIVITPDGPRGPIYKINSNINKVAQKYNIKLIPVSCSTSRYFLLKSWDKLIMPLPFGKITAFIGLPLAFVGNENQDNINLAQALTGLK</sequence>
<dbReference type="GO" id="GO:0016746">
    <property type="term" value="F:acyltransferase activity"/>
    <property type="evidence" value="ECO:0007669"/>
    <property type="project" value="UniProtKB-KW"/>
</dbReference>
<reference evidence="2" key="1">
    <citation type="submission" date="2024-01" db="EMBL/GenBank/DDBJ databases">
        <title>Sequencing the genomes of a sandfly, Sergentomyia squamirostris, and its two endosymbionts.</title>
        <authorList>
            <person name="Itokawa K."/>
            <person name="Sanjoba C."/>
        </authorList>
    </citation>
    <scope>NUCLEOTIDE SEQUENCE</scope>
    <source>
        <strain evidence="2">RiSSQ</strain>
    </source>
</reference>